<dbReference type="InterPro" id="IPR001789">
    <property type="entry name" value="Sig_transdc_resp-reg_receiver"/>
</dbReference>
<dbReference type="EMBL" id="SNVI01000001">
    <property type="protein sequence ID" value="TFE44506.1"/>
    <property type="molecule type" value="Genomic_DNA"/>
</dbReference>
<dbReference type="PANTHER" id="PTHR44591">
    <property type="entry name" value="STRESS RESPONSE REGULATOR PROTEIN 1"/>
    <property type="match status" value="1"/>
</dbReference>
<comment type="caution">
    <text evidence="4">The sequence shown here is derived from an EMBL/GenBank/DDBJ whole genome shotgun (WGS) entry which is preliminary data.</text>
</comment>
<sequence length="125" mass="13477">MKDTRQLIIVVEDDAGMRRALQRLLSVSGFETLAFASAEAFAHVNDPRVPYCLVLDVQLPGASGPQLYEQLVYPRPPAVFITSRDGPATRNAVTSAGGDELLSKPFLAEDLLDAISRAVLRGSPP</sequence>
<proteinExistence type="predicted"/>
<evidence type="ECO:0000259" key="3">
    <source>
        <dbReference type="PROSITE" id="PS50110"/>
    </source>
</evidence>
<dbReference type="Proteomes" id="UP000297385">
    <property type="component" value="Unassembled WGS sequence"/>
</dbReference>
<evidence type="ECO:0000313" key="5">
    <source>
        <dbReference type="Proteomes" id="UP000297385"/>
    </source>
</evidence>
<feature type="domain" description="Response regulatory" evidence="3">
    <location>
        <begin position="7"/>
        <end position="119"/>
    </location>
</feature>
<protein>
    <submittedName>
        <fullName evidence="4">Response regulator</fullName>
    </submittedName>
</protein>
<feature type="modified residue" description="4-aspartylphosphate" evidence="2">
    <location>
        <position position="56"/>
    </location>
</feature>
<dbReference type="PROSITE" id="PS50110">
    <property type="entry name" value="RESPONSE_REGULATORY"/>
    <property type="match status" value="1"/>
</dbReference>
<evidence type="ECO:0000313" key="4">
    <source>
        <dbReference type="EMBL" id="TFE44506.1"/>
    </source>
</evidence>
<accession>A0A4Y8N3V8</accession>
<organism evidence="4 5">
    <name type="scientific">Paraburkholderia dipogonis</name>
    <dbReference type="NCBI Taxonomy" id="1211383"/>
    <lineage>
        <taxon>Bacteria</taxon>
        <taxon>Pseudomonadati</taxon>
        <taxon>Pseudomonadota</taxon>
        <taxon>Betaproteobacteria</taxon>
        <taxon>Burkholderiales</taxon>
        <taxon>Burkholderiaceae</taxon>
        <taxon>Paraburkholderia</taxon>
    </lineage>
</organism>
<evidence type="ECO:0000256" key="2">
    <source>
        <dbReference type="PROSITE-ProRule" id="PRU00169"/>
    </source>
</evidence>
<keyword evidence="1 2" id="KW-0597">Phosphoprotein</keyword>
<reference evidence="4 5" key="1">
    <citation type="submission" date="2019-03" db="EMBL/GenBank/DDBJ databases">
        <title>Complete Genome Sequence of Paraburkholderia dipogonis ICMP 19430T, a Nitrogen-fixing Symbiont of the South African Invasive Legume Dipogon lignosus in New Zealand.</title>
        <authorList>
            <person name="De Meyer S.E."/>
        </authorList>
    </citation>
    <scope>NUCLEOTIDE SEQUENCE [LARGE SCALE GENOMIC DNA]</scope>
    <source>
        <strain evidence="4 5">ICMP 19430</strain>
    </source>
</reference>
<dbReference type="Gene3D" id="3.40.50.2300">
    <property type="match status" value="1"/>
</dbReference>
<dbReference type="GeneID" id="97305553"/>
<evidence type="ECO:0000256" key="1">
    <source>
        <dbReference type="ARBA" id="ARBA00022553"/>
    </source>
</evidence>
<dbReference type="PANTHER" id="PTHR44591:SF21">
    <property type="entry name" value="TWO-COMPONENT RESPONSE REGULATOR"/>
    <property type="match status" value="1"/>
</dbReference>
<dbReference type="InterPro" id="IPR050595">
    <property type="entry name" value="Bact_response_regulator"/>
</dbReference>
<dbReference type="SMART" id="SM00448">
    <property type="entry name" value="REC"/>
    <property type="match status" value="1"/>
</dbReference>
<dbReference type="GO" id="GO:0000160">
    <property type="term" value="P:phosphorelay signal transduction system"/>
    <property type="evidence" value="ECO:0007669"/>
    <property type="project" value="InterPro"/>
</dbReference>
<dbReference type="RefSeq" id="WP_134456331.1">
    <property type="nucleotide sequence ID" value="NZ_JBHMFL010000170.1"/>
</dbReference>
<name>A0A4Y8N3V8_9BURK</name>
<dbReference type="SUPFAM" id="SSF52172">
    <property type="entry name" value="CheY-like"/>
    <property type="match status" value="1"/>
</dbReference>
<dbReference type="Pfam" id="PF00072">
    <property type="entry name" value="Response_reg"/>
    <property type="match status" value="1"/>
</dbReference>
<dbReference type="AlphaFoldDB" id="A0A4Y8N3V8"/>
<dbReference type="InterPro" id="IPR011006">
    <property type="entry name" value="CheY-like_superfamily"/>
</dbReference>
<gene>
    <name evidence="4" type="ORF">E2553_05390</name>
</gene>